<protein>
    <submittedName>
        <fullName evidence="2">Uncharacterized protein</fullName>
    </submittedName>
</protein>
<comment type="caution">
    <text evidence="2">The sequence shown here is derived from an EMBL/GenBank/DDBJ whole genome shotgun (WGS) entry which is preliminary data.</text>
</comment>
<evidence type="ECO:0000313" key="3">
    <source>
        <dbReference type="Proteomes" id="UP000278164"/>
    </source>
</evidence>
<proteinExistence type="predicted"/>
<evidence type="ECO:0000256" key="1">
    <source>
        <dbReference type="SAM" id="Phobius"/>
    </source>
</evidence>
<organism evidence="2 3">
    <name type="scientific">Parabacteroides distasonis</name>
    <dbReference type="NCBI Taxonomy" id="823"/>
    <lineage>
        <taxon>Bacteria</taxon>
        <taxon>Pseudomonadati</taxon>
        <taxon>Bacteroidota</taxon>
        <taxon>Bacteroidia</taxon>
        <taxon>Bacteroidales</taxon>
        <taxon>Tannerellaceae</taxon>
        <taxon>Parabacteroides</taxon>
    </lineage>
</organism>
<dbReference type="AlphaFoldDB" id="A0A3L7ZPS6"/>
<evidence type="ECO:0000313" key="2">
    <source>
        <dbReference type="EMBL" id="RLT73271.1"/>
    </source>
</evidence>
<dbReference type="EMBL" id="RAYI01000019">
    <property type="protein sequence ID" value="RLT73271.1"/>
    <property type="molecule type" value="Genomic_DNA"/>
</dbReference>
<keyword evidence="1" id="KW-0812">Transmembrane</keyword>
<gene>
    <name evidence="2" type="ORF">D7V78_11240</name>
</gene>
<keyword evidence="1" id="KW-0472">Membrane</keyword>
<dbReference type="Proteomes" id="UP000278164">
    <property type="component" value="Unassembled WGS sequence"/>
</dbReference>
<feature type="transmembrane region" description="Helical" evidence="1">
    <location>
        <begin position="105"/>
        <end position="134"/>
    </location>
</feature>
<keyword evidence="1" id="KW-1133">Transmembrane helix</keyword>
<name>A0A3L7ZPS6_PARDI</name>
<sequence>MIRIIIEMSFPVLLIILPISLYRNNRFFMAKFYLRMASSESARKLYVQCMLIFLLLYHYVYAGGHFGEWGVLISTIPCAVLFSFRRADRWMHRLHEDKKRFVMAALITLVICAVPHLHTTAFTLAFLLLAAMFYPSCRVLAEWQDDDTRKHLKENPKTMSEHYC</sequence>
<feature type="transmembrane region" description="Helical" evidence="1">
    <location>
        <begin position="66"/>
        <end position="84"/>
    </location>
</feature>
<accession>A0A3L7ZPS6</accession>
<feature type="transmembrane region" description="Helical" evidence="1">
    <location>
        <begin position="6"/>
        <end position="24"/>
    </location>
</feature>
<dbReference type="OrthoDB" id="1047310at2"/>
<feature type="transmembrane region" description="Helical" evidence="1">
    <location>
        <begin position="45"/>
        <end position="60"/>
    </location>
</feature>
<reference evidence="2 3" key="1">
    <citation type="submission" date="2018-09" db="EMBL/GenBank/DDBJ databases">
        <title>Murine metabolic-syndrome-specific gut microbial biobank.</title>
        <authorList>
            <person name="Liu C."/>
        </authorList>
    </citation>
    <scope>NUCLEOTIDE SEQUENCE [LARGE SCALE GENOMIC DNA]</scope>
    <source>
        <strain evidence="2 3">8-P5</strain>
    </source>
</reference>